<evidence type="ECO:0000256" key="7">
    <source>
        <dbReference type="SAM" id="Phobius"/>
    </source>
</evidence>
<dbReference type="InterPro" id="IPR024862">
    <property type="entry name" value="TRPV"/>
</dbReference>
<evidence type="ECO:0000259" key="8">
    <source>
        <dbReference type="Pfam" id="PF00520"/>
    </source>
</evidence>
<dbReference type="GO" id="GO:0005886">
    <property type="term" value="C:plasma membrane"/>
    <property type="evidence" value="ECO:0007669"/>
    <property type="project" value="TreeGrafter"/>
</dbReference>
<dbReference type="InterPro" id="IPR036770">
    <property type="entry name" value="Ankyrin_rpt-contain_sf"/>
</dbReference>
<feature type="domain" description="Ion transport" evidence="8">
    <location>
        <begin position="1278"/>
        <end position="1535"/>
    </location>
</feature>
<keyword evidence="3" id="KW-0677">Repeat</keyword>
<evidence type="ECO:0000313" key="9">
    <source>
        <dbReference type="EMBL" id="CAI4012704.1"/>
    </source>
</evidence>
<dbReference type="EMBL" id="CAMXCT010005557">
    <property type="protein sequence ID" value="CAI4012704.1"/>
    <property type="molecule type" value="Genomic_DNA"/>
</dbReference>
<evidence type="ECO:0000313" key="11">
    <source>
        <dbReference type="EMBL" id="CAL4800016.1"/>
    </source>
</evidence>
<dbReference type="Pfam" id="PF00520">
    <property type="entry name" value="Ion_trans"/>
    <property type="match status" value="1"/>
</dbReference>
<feature type="region of interest" description="Disordered" evidence="6">
    <location>
        <begin position="1654"/>
        <end position="1695"/>
    </location>
</feature>
<feature type="compositionally biased region" description="Polar residues" evidence="6">
    <location>
        <begin position="1654"/>
        <end position="1667"/>
    </location>
</feature>
<dbReference type="PANTHER" id="PTHR10582:SF2">
    <property type="entry name" value="INACTIVE"/>
    <property type="match status" value="1"/>
</dbReference>
<dbReference type="OrthoDB" id="437584at2759"/>
<comment type="subcellular location">
    <subcellularLocation>
        <location evidence="1">Membrane</location>
        <topology evidence="1">Multi-pass membrane protein</topology>
    </subcellularLocation>
</comment>
<organism evidence="9">
    <name type="scientific">Cladocopium goreaui</name>
    <dbReference type="NCBI Taxonomy" id="2562237"/>
    <lineage>
        <taxon>Eukaryota</taxon>
        <taxon>Sar</taxon>
        <taxon>Alveolata</taxon>
        <taxon>Dinophyceae</taxon>
        <taxon>Suessiales</taxon>
        <taxon>Symbiodiniaceae</taxon>
        <taxon>Cladocopium</taxon>
    </lineage>
</organism>
<evidence type="ECO:0000256" key="6">
    <source>
        <dbReference type="SAM" id="MobiDB-lite"/>
    </source>
</evidence>
<evidence type="ECO:0000256" key="3">
    <source>
        <dbReference type="ARBA" id="ARBA00022737"/>
    </source>
</evidence>
<evidence type="ECO:0000313" key="10">
    <source>
        <dbReference type="EMBL" id="CAL1166079.1"/>
    </source>
</evidence>
<dbReference type="GO" id="GO:0005216">
    <property type="term" value="F:monoatomic ion channel activity"/>
    <property type="evidence" value="ECO:0007669"/>
    <property type="project" value="InterPro"/>
</dbReference>
<keyword evidence="11" id="KW-0675">Receptor</keyword>
<dbReference type="Gene3D" id="2.130.10.10">
    <property type="entry name" value="YVTN repeat-like/Quinoprotein amine dehydrogenase"/>
    <property type="match status" value="2"/>
</dbReference>
<name>A0A9P1GJK8_9DINO</name>
<gene>
    <name evidence="9" type="ORF">C1SCF055_LOCUS37738</name>
</gene>
<sequence length="1695" mass="187019">MCCRWTAAVSPESGSASELPQLPLWQRRPRETLITAKAASGVSSPSDDEAIFLELQQRRSSGLQLCYAEPNLPKGTDDLILAARPGGKFPLLLAGVECSSGVHLLGTDDDQLSDLKTHLEKLGYQGRKSGKKEFRVMIFGVEAKANDGAAPAEPLWSEPSGPLKSLCWDHGGGCFAAASECGKGCQIDVWSVHDGTAHSIGRLAALHQPWPLDAMCFSGFRLAAAARGSCCTFISVIDVDTRLELCRLVLPKDTSPRCINHFLLPLEGASKECLVLAADHRVFLWNLDSGASDEGKFADVAYSDGDHCTDVILAQDQNSPLAVTFVTDGGPAYHAGVEASSGWLLSGWRPLHPSDGNYFLNVPWEADSWANIKKMKQVLLRFQSPKLDIATLELDDSVNCAVPSEDGTLLAVGCKKLGGGQSRKSATGQRKSQLLEYTHSTLSVWSLETGEFWRTKEVHLSASIPALCWLNRYELAVVMRDIYAVGVVNIESGALVRRWSFGTWSPKVIATTNCCPWIAVGTTTGRGLQCRVTVFSAKGGGCILPAALSSKTLVATGHAKALPAMAFNDTGQFLAVESEDGSDRCDRFESTFDGSTRTPRTTGTTGTTMSMDTGRRSRRMEPRLVVWQIGDTNMQKVTPPNCHIGSLVSVALSGALLAACFHIHDSGMDFLKVFRLPSDKWPQPRELFCGSLEQIDRHQTVAVKSSSDGEFGIAAVAGNQSGQFVGLVCWTGEFTAKEKLRCAKHHIEVVDLQFLPGQDFLAGLVNLKDHKDPSATDKNAGSICCIWNLCTPGVAQICHEVRLQGMPRGLSLMAVGHDFQRRHREEDRRNSPVRQGRHSISHAGLVARDSHPPAQVATSGESSIIVVHEVRTGFRTFLDISKEASDAEGAKRVSAVPRVLRFASSGRLLAVGDNCGQVHLFQLGHSTSESAHGRAIPAHRVLCLSGEVVDIALHDEQLAKVACWHATQSHDPDEKDAGYAGPESVEEENKVLVYDLLNPCLEFLLPDLKMKAEDSSSAFCAQLDLMPSLLHQKLPDLGWTLLHCCACRGQAQHARLLVRLSASPFQRDDSGRNVLDVALQHNEFGVVEDLMTVLMGEHKSAVDYGHAWDQLGENGEVLGRALLASSLPAEHLALTRTVVSLLRFRTATLPDFLDTVCWGTPRHFEVTKSGETLESLPSRGQLQENKMRIRSYRAAVHRPKAPEFEGLVPHFEDSNLPERPIEIRVWYLRGALDDDIGMIRALKAAEQEEIMRTKFVQVLLEEQWNRLGHKQFRRELCVYLLYLISWGVWCMTGRSSCPPPPTLGEDLRSPAGFTFQLLCVVLIICQIFFLYQELTQFFFELQRQRAEAQTRWARLRAIWSYSTTWNNLDMARIALVTTAVVRSYVDRTGLFVETGDNLLEGRNLLAITTVFVCSRLVSFLRAWSSTGPLVRTLIIIFWDMSSFFWVMFVMVLTFVFAFLLLFDQPFSLDGLGSTLWYVYMHGIFGDADDAPEGADSASLTARLLLVICVIVMLVVMMNFLIAIMSDSYDKVQENAEVATNVMRLELVYEAEVTKKTGAKRRKAYVFTCQGVRYAGGGHQATQQENSRWEGRVRQVEKAVRRESRQTCMALAEQGGQLSAIEDRIHSLECHVNQSHGRLQETMERLIDQLKQMETNSQDRAGSAQTTPRQKHGAIAPLPRNVQGQKQEGMRTGGVS</sequence>
<feature type="transmembrane region" description="Helical" evidence="7">
    <location>
        <begin position="1443"/>
        <end position="1462"/>
    </location>
</feature>
<keyword evidence="2 7" id="KW-0812">Transmembrane</keyword>
<dbReference type="SUPFAM" id="SSF50978">
    <property type="entry name" value="WD40 repeat-like"/>
    <property type="match status" value="2"/>
</dbReference>
<reference evidence="10" key="2">
    <citation type="submission" date="2024-04" db="EMBL/GenBank/DDBJ databases">
        <authorList>
            <person name="Chen Y."/>
            <person name="Shah S."/>
            <person name="Dougan E. K."/>
            <person name="Thang M."/>
            <person name="Chan C."/>
        </authorList>
    </citation>
    <scope>NUCLEOTIDE SEQUENCE [LARGE SCALE GENOMIC DNA]</scope>
</reference>
<evidence type="ECO:0000313" key="12">
    <source>
        <dbReference type="Proteomes" id="UP001152797"/>
    </source>
</evidence>
<dbReference type="EMBL" id="CAMXCT030005557">
    <property type="protein sequence ID" value="CAL4800016.1"/>
    <property type="molecule type" value="Genomic_DNA"/>
</dbReference>
<keyword evidence="5 7" id="KW-0472">Membrane</keyword>
<dbReference type="Gene3D" id="1.25.40.20">
    <property type="entry name" value="Ankyrin repeat-containing domain"/>
    <property type="match status" value="1"/>
</dbReference>
<dbReference type="EMBL" id="CAMXCT020005557">
    <property type="protein sequence ID" value="CAL1166079.1"/>
    <property type="molecule type" value="Genomic_DNA"/>
</dbReference>
<comment type="caution">
    <text evidence="9">The sequence shown here is derived from an EMBL/GenBank/DDBJ whole genome shotgun (WGS) entry which is preliminary data.</text>
</comment>
<proteinExistence type="predicted"/>
<feature type="transmembrane region" description="Helical" evidence="7">
    <location>
        <begin position="1503"/>
        <end position="1524"/>
    </location>
</feature>
<feature type="compositionally biased region" description="Low complexity" evidence="6">
    <location>
        <begin position="593"/>
        <end position="612"/>
    </location>
</feature>
<accession>A0A9P1GJK8</accession>
<feature type="transmembrane region" description="Helical" evidence="7">
    <location>
        <begin position="1314"/>
        <end position="1331"/>
    </location>
</feature>
<keyword evidence="4 7" id="KW-1133">Transmembrane helix</keyword>
<dbReference type="InterPro" id="IPR015943">
    <property type="entry name" value="WD40/YVTN_repeat-like_dom_sf"/>
</dbReference>
<reference evidence="9" key="1">
    <citation type="submission" date="2022-10" db="EMBL/GenBank/DDBJ databases">
        <authorList>
            <person name="Chen Y."/>
            <person name="Dougan E. K."/>
            <person name="Chan C."/>
            <person name="Rhodes N."/>
            <person name="Thang M."/>
        </authorList>
    </citation>
    <scope>NUCLEOTIDE SEQUENCE</scope>
</reference>
<dbReference type="InterPro" id="IPR036322">
    <property type="entry name" value="WD40_repeat_dom_sf"/>
</dbReference>
<dbReference type="SUPFAM" id="SSF48403">
    <property type="entry name" value="Ankyrin repeat"/>
    <property type="match status" value="1"/>
</dbReference>
<dbReference type="GO" id="GO:0098703">
    <property type="term" value="P:calcium ion import across plasma membrane"/>
    <property type="evidence" value="ECO:0007669"/>
    <property type="project" value="TreeGrafter"/>
</dbReference>
<dbReference type="PANTHER" id="PTHR10582">
    <property type="entry name" value="TRANSIENT RECEPTOR POTENTIAL ION CHANNEL PROTEIN"/>
    <property type="match status" value="1"/>
</dbReference>
<keyword evidence="12" id="KW-1185">Reference proteome</keyword>
<evidence type="ECO:0000256" key="1">
    <source>
        <dbReference type="ARBA" id="ARBA00004141"/>
    </source>
</evidence>
<dbReference type="InterPro" id="IPR005821">
    <property type="entry name" value="Ion_trans_dom"/>
</dbReference>
<evidence type="ECO:0000256" key="4">
    <source>
        <dbReference type="ARBA" id="ARBA00022989"/>
    </source>
</evidence>
<feature type="region of interest" description="Disordered" evidence="6">
    <location>
        <begin position="588"/>
        <end position="617"/>
    </location>
</feature>
<protein>
    <submittedName>
        <fullName evidence="11">Transient receptor potential cation channel subfamily A member 1 homolog</fullName>
    </submittedName>
</protein>
<evidence type="ECO:0000256" key="5">
    <source>
        <dbReference type="ARBA" id="ARBA00023136"/>
    </source>
</evidence>
<dbReference type="Proteomes" id="UP001152797">
    <property type="component" value="Unassembled WGS sequence"/>
</dbReference>
<evidence type="ECO:0000256" key="2">
    <source>
        <dbReference type="ARBA" id="ARBA00022692"/>
    </source>
</evidence>